<proteinExistence type="predicted"/>
<gene>
    <name evidence="2" type="ORF">E2C01_089387</name>
</gene>
<organism evidence="2 3">
    <name type="scientific">Portunus trituberculatus</name>
    <name type="common">Swimming crab</name>
    <name type="synonym">Neptunus trituberculatus</name>
    <dbReference type="NCBI Taxonomy" id="210409"/>
    <lineage>
        <taxon>Eukaryota</taxon>
        <taxon>Metazoa</taxon>
        <taxon>Ecdysozoa</taxon>
        <taxon>Arthropoda</taxon>
        <taxon>Crustacea</taxon>
        <taxon>Multicrustacea</taxon>
        <taxon>Malacostraca</taxon>
        <taxon>Eumalacostraca</taxon>
        <taxon>Eucarida</taxon>
        <taxon>Decapoda</taxon>
        <taxon>Pleocyemata</taxon>
        <taxon>Brachyura</taxon>
        <taxon>Eubrachyura</taxon>
        <taxon>Portunoidea</taxon>
        <taxon>Portunidae</taxon>
        <taxon>Portuninae</taxon>
        <taxon>Portunus</taxon>
    </lineage>
</organism>
<feature type="region of interest" description="Disordered" evidence="1">
    <location>
        <begin position="1"/>
        <end position="36"/>
    </location>
</feature>
<dbReference type="Proteomes" id="UP000324222">
    <property type="component" value="Unassembled WGS sequence"/>
</dbReference>
<sequence length="36" mass="3714">MQTSAKDALGTYRTSTPRWSTCSGAGPSSCSSWASS</sequence>
<name>A0A5B7JM90_PORTR</name>
<dbReference type="AlphaFoldDB" id="A0A5B7JM90"/>
<comment type="caution">
    <text evidence="2">The sequence shown here is derived from an EMBL/GenBank/DDBJ whole genome shotgun (WGS) entry which is preliminary data.</text>
</comment>
<feature type="compositionally biased region" description="Low complexity" evidence="1">
    <location>
        <begin position="20"/>
        <end position="36"/>
    </location>
</feature>
<evidence type="ECO:0000313" key="3">
    <source>
        <dbReference type="Proteomes" id="UP000324222"/>
    </source>
</evidence>
<keyword evidence="3" id="KW-1185">Reference proteome</keyword>
<evidence type="ECO:0000313" key="2">
    <source>
        <dbReference type="EMBL" id="MPC94227.1"/>
    </source>
</evidence>
<evidence type="ECO:0000256" key="1">
    <source>
        <dbReference type="SAM" id="MobiDB-lite"/>
    </source>
</evidence>
<protein>
    <submittedName>
        <fullName evidence="2">Uncharacterized protein</fullName>
    </submittedName>
</protein>
<dbReference type="EMBL" id="VSRR010097725">
    <property type="protein sequence ID" value="MPC94227.1"/>
    <property type="molecule type" value="Genomic_DNA"/>
</dbReference>
<reference evidence="2 3" key="1">
    <citation type="submission" date="2019-05" db="EMBL/GenBank/DDBJ databases">
        <title>Another draft genome of Portunus trituberculatus and its Hox gene families provides insights of decapod evolution.</title>
        <authorList>
            <person name="Jeong J.-H."/>
            <person name="Song I."/>
            <person name="Kim S."/>
            <person name="Choi T."/>
            <person name="Kim D."/>
            <person name="Ryu S."/>
            <person name="Kim W."/>
        </authorList>
    </citation>
    <scope>NUCLEOTIDE SEQUENCE [LARGE SCALE GENOMIC DNA]</scope>
    <source>
        <tissue evidence="2">Muscle</tissue>
    </source>
</reference>
<accession>A0A5B7JM90</accession>